<sequence>MGFCLFNNAAVAARYIQQKHKLAKVLIIDWDVHHGNGTQAIFYDDPTVFYFGVHQSPFYPGTGSAEEKGVGQGLNYTLNVPLPAGTGDLKYREVFEKTLKPAAIAFKPDFVLISAGFDAHEDDPLGGMNVTAEGFAELTRIVKGIAGQCCKGRLVSILEGGYDLDGLAASVEAHIRVLEHETDRQEK</sequence>
<evidence type="ECO:0000259" key="1">
    <source>
        <dbReference type="Pfam" id="PF00850"/>
    </source>
</evidence>
<proteinExistence type="predicted"/>
<dbReference type="PANTHER" id="PTHR10625">
    <property type="entry name" value="HISTONE DEACETYLASE HDAC1-RELATED"/>
    <property type="match status" value="1"/>
</dbReference>
<dbReference type="InterPro" id="IPR023801">
    <property type="entry name" value="His_deacetylse_dom"/>
</dbReference>
<dbReference type="Pfam" id="PF00850">
    <property type="entry name" value="Hist_deacetyl"/>
    <property type="match status" value="1"/>
</dbReference>
<dbReference type="Gene3D" id="3.40.800.20">
    <property type="entry name" value="Histone deacetylase domain"/>
    <property type="match status" value="1"/>
</dbReference>
<dbReference type="PRINTS" id="PR01270">
    <property type="entry name" value="HDASUPER"/>
</dbReference>
<comment type="caution">
    <text evidence="2">The sequence shown here is derived from an EMBL/GenBank/DDBJ whole genome shotgun (WGS) entry which is preliminary data.</text>
</comment>
<dbReference type="GO" id="GO:0040029">
    <property type="term" value="P:epigenetic regulation of gene expression"/>
    <property type="evidence" value="ECO:0007669"/>
    <property type="project" value="TreeGrafter"/>
</dbReference>
<gene>
    <name evidence="2" type="ORF">LCGC14_1568730</name>
</gene>
<dbReference type="SUPFAM" id="SSF52768">
    <property type="entry name" value="Arginase/deacetylase"/>
    <property type="match status" value="1"/>
</dbReference>
<name>A0A0F9IKB9_9ZZZZ</name>
<dbReference type="InterPro" id="IPR037138">
    <property type="entry name" value="His_deacetylse_dom_sf"/>
</dbReference>
<dbReference type="InterPro" id="IPR000286">
    <property type="entry name" value="HDACs"/>
</dbReference>
<organism evidence="2">
    <name type="scientific">marine sediment metagenome</name>
    <dbReference type="NCBI Taxonomy" id="412755"/>
    <lineage>
        <taxon>unclassified sequences</taxon>
        <taxon>metagenomes</taxon>
        <taxon>ecological metagenomes</taxon>
    </lineage>
</organism>
<dbReference type="PANTHER" id="PTHR10625:SF10">
    <property type="entry name" value="HISTONE DEACETYLASE HDAC1"/>
    <property type="match status" value="1"/>
</dbReference>
<dbReference type="CDD" id="cd09992">
    <property type="entry name" value="HDAC_classII"/>
    <property type="match status" value="1"/>
</dbReference>
<reference evidence="2" key="1">
    <citation type="journal article" date="2015" name="Nature">
        <title>Complex archaea that bridge the gap between prokaryotes and eukaryotes.</title>
        <authorList>
            <person name="Spang A."/>
            <person name="Saw J.H."/>
            <person name="Jorgensen S.L."/>
            <person name="Zaremba-Niedzwiedzka K."/>
            <person name="Martijn J."/>
            <person name="Lind A.E."/>
            <person name="van Eijk R."/>
            <person name="Schleper C."/>
            <person name="Guy L."/>
            <person name="Ettema T.J."/>
        </authorList>
    </citation>
    <scope>NUCLEOTIDE SEQUENCE</scope>
</reference>
<evidence type="ECO:0000313" key="2">
    <source>
        <dbReference type="EMBL" id="KKM28032.1"/>
    </source>
</evidence>
<accession>A0A0F9IKB9</accession>
<dbReference type="InterPro" id="IPR023696">
    <property type="entry name" value="Ureohydrolase_dom_sf"/>
</dbReference>
<protein>
    <recommendedName>
        <fullName evidence="1">Histone deacetylase domain-containing protein</fullName>
    </recommendedName>
</protein>
<feature type="domain" description="Histone deacetylase" evidence="1">
    <location>
        <begin position="1"/>
        <end position="178"/>
    </location>
</feature>
<dbReference type="EMBL" id="LAZR01012204">
    <property type="protein sequence ID" value="KKM28032.1"/>
    <property type="molecule type" value="Genomic_DNA"/>
</dbReference>
<dbReference type="GO" id="GO:0004407">
    <property type="term" value="F:histone deacetylase activity"/>
    <property type="evidence" value="ECO:0007669"/>
    <property type="project" value="TreeGrafter"/>
</dbReference>
<dbReference type="AlphaFoldDB" id="A0A0F9IKB9"/>